<dbReference type="Proteomes" id="UP000309215">
    <property type="component" value="Unassembled WGS sequence"/>
</dbReference>
<dbReference type="AlphaFoldDB" id="A0A4V5PQJ8"/>
<gene>
    <name evidence="2" type="ORF">E8A74_40225</name>
</gene>
<name>A0A4V5PQJ8_9BACT</name>
<dbReference type="RefSeq" id="WP_136934430.1">
    <property type="nucleotide sequence ID" value="NZ_SSMQ01000064.1"/>
</dbReference>
<feature type="compositionally biased region" description="Basic residues" evidence="1">
    <location>
        <begin position="374"/>
        <end position="387"/>
    </location>
</feature>
<proteinExistence type="predicted"/>
<feature type="region of interest" description="Disordered" evidence="1">
    <location>
        <begin position="358"/>
        <end position="387"/>
    </location>
</feature>
<dbReference type="SUPFAM" id="SSF52540">
    <property type="entry name" value="P-loop containing nucleoside triphosphate hydrolases"/>
    <property type="match status" value="1"/>
</dbReference>
<comment type="caution">
    <text evidence="2">The sequence shown here is derived from an EMBL/GenBank/DDBJ whole genome shotgun (WGS) entry which is preliminary data.</text>
</comment>
<evidence type="ECO:0000256" key="1">
    <source>
        <dbReference type="SAM" id="MobiDB-lite"/>
    </source>
</evidence>
<organism evidence="2 3">
    <name type="scientific">Polyangium fumosum</name>
    <dbReference type="NCBI Taxonomy" id="889272"/>
    <lineage>
        <taxon>Bacteria</taxon>
        <taxon>Pseudomonadati</taxon>
        <taxon>Myxococcota</taxon>
        <taxon>Polyangia</taxon>
        <taxon>Polyangiales</taxon>
        <taxon>Polyangiaceae</taxon>
        <taxon>Polyangium</taxon>
    </lineage>
</organism>
<evidence type="ECO:0000313" key="2">
    <source>
        <dbReference type="EMBL" id="TKC98733.1"/>
    </source>
</evidence>
<reference evidence="2 3" key="1">
    <citation type="submission" date="2019-04" db="EMBL/GenBank/DDBJ databases">
        <authorList>
            <person name="Li Y."/>
            <person name="Wang J."/>
        </authorList>
    </citation>
    <scope>NUCLEOTIDE SEQUENCE [LARGE SCALE GENOMIC DNA]</scope>
    <source>
        <strain evidence="2 3">DSM 14668</strain>
    </source>
</reference>
<accession>A0A4V5PQJ8</accession>
<dbReference type="EMBL" id="SSMQ01000064">
    <property type="protein sequence ID" value="TKC98733.1"/>
    <property type="molecule type" value="Genomic_DNA"/>
</dbReference>
<sequence length="387" mass="43693">MSLIKDLMGRGGDDNPYERLGYTTNPFPRQGEVRPDVFVERPELDALQKDLASFLKGRSQGAVWALSGGQGLGKSNFLHHLEHVLREFEATGAIERTAYHLVPSRSLTPSRIAEEILNAIGPARIARLLEERRDFPATYQNTDFGRFWQGVLRRNELYPDLAAEIHAQFLIRWISGHQTYKSERDRYAIIAREKLPPAVALPYLRGLVDMLQADGQLDRIILLLDEFEDIQLLRTSERTDYVQTLKGLLNTFNWQVLYVIVAGAPAAFEVIATSYPSLASRWRGRVAELLPVQDPHAAVELATAYKKTAMISRDAQLGELHPTDHEVEKAFIELFNKSPGNVTQRDLLTSLHDQVEQLANEQSPPPTGLPVHRVSMRRPPGRAPKVR</sequence>
<dbReference type="InterPro" id="IPR027417">
    <property type="entry name" value="P-loop_NTPase"/>
</dbReference>
<protein>
    <recommendedName>
        <fullName evidence="4">ATP-binding protein</fullName>
    </recommendedName>
</protein>
<dbReference type="OrthoDB" id="9772976at2"/>
<evidence type="ECO:0000313" key="3">
    <source>
        <dbReference type="Proteomes" id="UP000309215"/>
    </source>
</evidence>
<evidence type="ECO:0008006" key="4">
    <source>
        <dbReference type="Google" id="ProtNLM"/>
    </source>
</evidence>
<keyword evidence="3" id="KW-1185">Reference proteome</keyword>